<feature type="binding site" evidence="7">
    <location>
        <position position="397"/>
    </location>
    <ligand>
        <name>L-glutamate</name>
        <dbReference type="ChEBI" id="CHEBI:29985"/>
    </ligand>
</feature>
<dbReference type="EMBL" id="ML002991">
    <property type="protein sequence ID" value="RKP35006.1"/>
    <property type="molecule type" value="Genomic_DNA"/>
</dbReference>
<keyword evidence="9" id="KW-1185">Reference proteome</keyword>
<feature type="binding site" evidence="7">
    <location>
        <position position="447"/>
    </location>
    <ligand>
        <name>L-glutamate</name>
        <dbReference type="ChEBI" id="CHEBI:29985"/>
    </ligand>
</feature>
<dbReference type="Gene3D" id="3.60.20.40">
    <property type="match status" value="1"/>
</dbReference>
<dbReference type="Pfam" id="PF01019">
    <property type="entry name" value="G_glu_transpept"/>
    <property type="match status" value="1"/>
</dbReference>
<gene>
    <name evidence="8" type="ORF">BJ085DRAFT_41801</name>
</gene>
<dbReference type="InterPro" id="IPR000101">
    <property type="entry name" value="GGT_peptidase"/>
</dbReference>
<dbReference type="InterPro" id="IPR043138">
    <property type="entry name" value="GGT_lsub"/>
</dbReference>
<evidence type="ECO:0000256" key="7">
    <source>
        <dbReference type="PIRSR" id="PIRSR600101-2"/>
    </source>
</evidence>
<dbReference type="STRING" id="215637.A0A4P9ZNK5"/>
<protein>
    <submittedName>
        <fullName evidence="8">Gamma-glutamyltranspeptidase</fullName>
    </submittedName>
</protein>
<dbReference type="AlphaFoldDB" id="A0A4P9ZNK5"/>
<evidence type="ECO:0000256" key="3">
    <source>
        <dbReference type="ARBA" id="ARBA00005115"/>
    </source>
</evidence>
<proteinExistence type="inferred from homology"/>
<dbReference type="GO" id="GO:0103068">
    <property type="term" value="F:leukotriene C4 gamma-glutamyl transferase activity"/>
    <property type="evidence" value="ECO:0007669"/>
    <property type="project" value="UniProtKB-EC"/>
</dbReference>
<feature type="active site" description="Nucleophile" evidence="6">
    <location>
        <position position="355"/>
    </location>
</feature>
<dbReference type="InterPro" id="IPR043137">
    <property type="entry name" value="GGT_ssub_C"/>
</dbReference>
<comment type="catalytic activity">
    <reaction evidence="2">
        <text>glutathione + H2O = L-cysteinylglycine + L-glutamate</text>
        <dbReference type="Rhea" id="RHEA:28807"/>
        <dbReference type="ChEBI" id="CHEBI:15377"/>
        <dbReference type="ChEBI" id="CHEBI:29985"/>
        <dbReference type="ChEBI" id="CHEBI:57925"/>
        <dbReference type="ChEBI" id="CHEBI:61694"/>
        <dbReference type="EC" id="3.4.19.13"/>
    </reaction>
</comment>
<dbReference type="FunFam" id="3.60.20.40:FF:000001">
    <property type="entry name" value="Gamma-glutamyltranspeptidase 1"/>
    <property type="match status" value="1"/>
</dbReference>
<dbReference type="GO" id="GO:0006751">
    <property type="term" value="P:glutathione catabolic process"/>
    <property type="evidence" value="ECO:0007669"/>
    <property type="project" value="InterPro"/>
</dbReference>
<name>A0A4P9ZNK5_9FUNG</name>
<dbReference type="GO" id="GO:0036374">
    <property type="term" value="F:glutathione hydrolase activity"/>
    <property type="evidence" value="ECO:0007669"/>
    <property type="project" value="UniProtKB-EC"/>
</dbReference>
<sequence length="543" mass="58778">MVSAEHPTCSAIGADILRANGSAVDATIASALCIGVVHNFSSGIGGGGFVLVRNSTDQASLIDFREEAPAAATTDMYKDDIALAQVGGLAVAIPGEIRGFEAAHRQYGRLPWSELFAPAVRLARDGFVVDEILGLILELKKDRILNDPGFRESYTVLERSITTVHHPGDGNGDDDPPAIRVARKGDTIFRKRLADTLEAVATHGADIFYKGPLAESMARAAQAAGGIITAADFAQYEAQTREVLRSTYHGHTVVTSPPPTSGSILILLLNILEGLPFSEEGNTPLNYHRLIEAFKYAYAQRTVLGDPAFVALTNHTAKMLNSSYAEQLRRNISDAQTFPPMHYNPTYDVQEPHGTTHISVVDKYGQAASMTTTVNLVFGSEVMDPYSGVILNNEMDDFSTQNKSNAFGYFPSPNNKILPGKRPLSSSVPVILEKDGKVTFVAGASGGSRIISAVVQVMINALQFDMPLAKAVDHSRLHHQLMPNEIRVEQGNDPELVKYLENKGHQTVPYRMFESSVQAIYAFPNGTLLGVSDNRKRGLAEAE</sequence>
<dbReference type="Proteomes" id="UP000268162">
    <property type="component" value="Unassembled WGS sequence"/>
</dbReference>
<accession>A0A4P9ZNK5</accession>
<evidence type="ECO:0000256" key="5">
    <source>
        <dbReference type="ARBA" id="ARBA00047417"/>
    </source>
</evidence>
<dbReference type="PRINTS" id="PR01210">
    <property type="entry name" value="GGTRANSPTASE"/>
</dbReference>
<dbReference type="Gene3D" id="1.10.246.130">
    <property type="match status" value="1"/>
</dbReference>
<comment type="pathway">
    <text evidence="3">Sulfur metabolism; glutathione metabolism.</text>
</comment>
<comment type="similarity">
    <text evidence="4">Belongs to the gamma-glutamyltransferase family.</text>
</comment>
<evidence type="ECO:0000256" key="2">
    <source>
        <dbReference type="ARBA" id="ARBA00001089"/>
    </source>
</evidence>
<feature type="binding site" evidence="7">
    <location>
        <begin position="373"/>
        <end position="375"/>
    </location>
    <ligand>
        <name>L-glutamate</name>
        <dbReference type="ChEBI" id="CHEBI:29985"/>
    </ligand>
</feature>
<dbReference type="NCBIfam" id="TIGR00066">
    <property type="entry name" value="g_glut_trans"/>
    <property type="match status" value="1"/>
</dbReference>
<evidence type="ECO:0000313" key="9">
    <source>
        <dbReference type="Proteomes" id="UP000268162"/>
    </source>
</evidence>
<organism evidence="8 9">
    <name type="scientific">Dimargaris cristalligena</name>
    <dbReference type="NCBI Taxonomy" id="215637"/>
    <lineage>
        <taxon>Eukaryota</taxon>
        <taxon>Fungi</taxon>
        <taxon>Fungi incertae sedis</taxon>
        <taxon>Zoopagomycota</taxon>
        <taxon>Kickxellomycotina</taxon>
        <taxon>Dimargaritomycetes</taxon>
        <taxon>Dimargaritales</taxon>
        <taxon>Dimargaritaceae</taxon>
        <taxon>Dimargaris</taxon>
    </lineage>
</organism>
<comment type="catalytic activity">
    <reaction evidence="5">
        <text>an N-terminal (5-L-glutamyl)-[peptide] + an alpha-amino acid = 5-L-glutamyl amino acid + an N-terminal L-alpha-aminoacyl-[peptide]</text>
        <dbReference type="Rhea" id="RHEA:23904"/>
        <dbReference type="Rhea" id="RHEA-COMP:9780"/>
        <dbReference type="Rhea" id="RHEA-COMP:9795"/>
        <dbReference type="ChEBI" id="CHEBI:77644"/>
        <dbReference type="ChEBI" id="CHEBI:78597"/>
        <dbReference type="ChEBI" id="CHEBI:78599"/>
        <dbReference type="ChEBI" id="CHEBI:78608"/>
        <dbReference type="EC" id="2.3.2.2"/>
    </reaction>
</comment>
<evidence type="ECO:0000256" key="1">
    <source>
        <dbReference type="ARBA" id="ARBA00001049"/>
    </source>
</evidence>
<comment type="catalytic activity">
    <reaction evidence="1">
        <text>an S-substituted glutathione + H2O = an S-substituted L-cysteinylglycine + L-glutamate</text>
        <dbReference type="Rhea" id="RHEA:59468"/>
        <dbReference type="ChEBI" id="CHEBI:15377"/>
        <dbReference type="ChEBI" id="CHEBI:29985"/>
        <dbReference type="ChEBI" id="CHEBI:90779"/>
        <dbReference type="ChEBI" id="CHEBI:143103"/>
        <dbReference type="EC" id="3.4.19.13"/>
    </reaction>
</comment>
<feature type="binding site" evidence="7">
    <location>
        <begin position="425"/>
        <end position="426"/>
    </location>
    <ligand>
        <name>L-glutamate</name>
        <dbReference type="ChEBI" id="CHEBI:29985"/>
    </ligand>
</feature>
<dbReference type="SUPFAM" id="SSF56235">
    <property type="entry name" value="N-terminal nucleophile aminohydrolases (Ntn hydrolases)"/>
    <property type="match status" value="1"/>
</dbReference>
<dbReference type="PANTHER" id="PTHR11686:SF9">
    <property type="entry name" value="RE13973P"/>
    <property type="match status" value="1"/>
</dbReference>
<dbReference type="GO" id="GO:0005886">
    <property type="term" value="C:plasma membrane"/>
    <property type="evidence" value="ECO:0007669"/>
    <property type="project" value="TreeGrafter"/>
</dbReference>
<evidence type="ECO:0000256" key="4">
    <source>
        <dbReference type="ARBA" id="ARBA00009381"/>
    </source>
</evidence>
<dbReference type="PANTHER" id="PTHR11686">
    <property type="entry name" value="GAMMA GLUTAMYL TRANSPEPTIDASE"/>
    <property type="match status" value="1"/>
</dbReference>
<reference evidence="9" key="1">
    <citation type="journal article" date="2018" name="Nat. Microbiol.">
        <title>Leveraging single-cell genomics to expand the fungal tree of life.</title>
        <authorList>
            <person name="Ahrendt S.R."/>
            <person name="Quandt C.A."/>
            <person name="Ciobanu D."/>
            <person name="Clum A."/>
            <person name="Salamov A."/>
            <person name="Andreopoulos B."/>
            <person name="Cheng J.F."/>
            <person name="Woyke T."/>
            <person name="Pelin A."/>
            <person name="Henrissat B."/>
            <person name="Reynolds N.K."/>
            <person name="Benny G.L."/>
            <person name="Smith M.E."/>
            <person name="James T.Y."/>
            <person name="Grigoriev I.V."/>
        </authorList>
    </citation>
    <scope>NUCLEOTIDE SEQUENCE [LARGE SCALE GENOMIC DNA]</scope>
    <source>
        <strain evidence="9">RSA 468</strain>
    </source>
</reference>
<dbReference type="FunFam" id="1.10.246.130:FF:000001">
    <property type="entry name" value="Gamma-glutamyltransferase 5 isoform 1"/>
    <property type="match status" value="1"/>
</dbReference>
<feature type="binding site" evidence="7">
    <location>
        <position position="65"/>
    </location>
    <ligand>
        <name>L-glutamate</name>
        <dbReference type="ChEBI" id="CHEBI:29985"/>
    </ligand>
</feature>
<evidence type="ECO:0000256" key="6">
    <source>
        <dbReference type="PIRSR" id="PIRSR600101-1"/>
    </source>
</evidence>
<evidence type="ECO:0000313" key="8">
    <source>
        <dbReference type="EMBL" id="RKP35006.1"/>
    </source>
</evidence>
<dbReference type="InterPro" id="IPR029055">
    <property type="entry name" value="Ntn_hydrolases_N"/>
</dbReference>